<evidence type="ECO:0000256" key="1">
    <source>
        <dbReference type="SAM" id="Phobius"/>
    </source>
</evidence>
<evidence type="ECO:0000313" key="2">
    <source>
        <dbReference type="EMBL" id="TEB32165.1"/>
    </source>
</evidence>
<feature type="transmembrane region" description="Helical" evidence="1">
    <location>
        <begin position="113"/>
        <end position="132"/>
    </location>
</feature>
<keyword evidence="1" id="KW-1133">Transmembrane helix</keyword>
<feature type="transmembrane region" description="Helical" evidence="1">
    <location>
        <begin position="7"/>
        <end position="30"/>
    </location>
</feature>
<proteinExistence type="predicted"/>
<dbReference type="EMBL" id="QPFP01000016">
    <property type="protein sequence ID" value="TEB32165.1"/>
    <property type="molecule type" value="Genomic_DNA"/>
</dbReference>
<accession>A0A4Y7TDB8</accession>
<protein>
    <submittedName>
        <fullName evidence="2">Uncharacterized protein</fullName>
    </submittedName>
</protein>
<dbReference type="OrthoDB" id="3753443at2759"/>
<evidence type="ECO:0000313" key="3">
    <source>
        <dbReference type="Proteomes" id="UP000298030"/>
    </source>
</evidence>
<dbReference type="Proteomes" id="UP000298030">
    <property type="component" value="Unassembled WGS sequence"/>
</dbReference>
<keyword evidence="1" id="KW-0472">Membrane</keyword>
<dbReference type="AlphaFoldDB" id="A0A4Y7TDB8"/>
<feature type="transmembrane region" description="Helical" evidence="1">
    <location>
        <begin position="80"/>
        <end position="101"/>
    </location>
</feature>
<feature type="transmembrane region" description="Helical" evidence="1">
    <location>
        <begin position="54"/>
        <end position="73"/>
    </location>
</feature>
<keyword evidence="1" id="KW-0812">Transmembrane</keyword>
<gene>
    <name evidence="2" type="ORF">FA13DRAFT_1813529</name>
</gene>
<name>A0A4Y7TDB8_COPMI</name>
<comment type="caution">
    <text evidence="2">The sequence shown here is derived from an EMBL/GenBank/DDBJ whole genome shotgun (WGS) entry which is preliminary data.</text>
</comment>
<organism evidence="2 3">
    <name type="scientific">Coprinellus micaceus</name>
    <name type="common">Glistening ink-cap mushroom</name>
    <name type="synonym">Coprinus micaceus</name>
    <dbReference type="NCBI Taxonomy" id="71717"/>
    <lineage>
        <taxon>Eukaryota</taxon>
        <taxon>Fungi</taxon>
        <taxon>Dikarya</taxon>
        <taxon>Basidiomycota</taxon>
        <taxon>Agaricomycotina</taxon>
        <taxon>Agaricomycetes</taxon>
        <taxon>Agaricomycetidae</taxon>
        <taxon>Agaricales</taxon>
        <taxon>Agaricineae</taxon>
        <taxon>Psathyrellaceae</taxon>
        <taxon>Coprinellus</taxon>
    </lineage>
</organism>
<sequence length="144" mass="15192">MSMVDNLIFLTGLSDVAMAVLMTFAPTLLYESSFSHWINRTTGYIIAKPHEEPVFSHGLASVVAVIGIGHIVASRAGAGARVTIFAMNAAAALLTVISLALHREDGVACTMTFTMGVVETILTCALYYLGAAQGASTVVKKKEN</sequence>
<keyword evidence="3" id="KW-1185">Reference proteome</keyword>
<reference evidence="2 3" key="1">
    <citation type="journal article" date="2019" name="Nat. Ecol. Evol.">
        <title>Megaphylogeny resolves global patterns of mushroom evolution.</title>
        <authorList>
            <person name="Varga T."/>
            <person name="Krizsan K."/>
            <person name="Foldi C."/>
            <person name="Dima B."/>
            <person name="Sanchez-Garcia M."/>
            <person name="Sanchez-Ramirez S."/>
            <person name="Szollosi G.J."/>
            <person name="Szarkandi J.G."/>
            <person name="Papp V."/>
            <person name="Albert L."/>
            <person name="Andreopoulos W."/>
            <person name="Angelini C."/>
            <person name="Antonin V."/>
            <person name="Barry K.W."/>
            <person name="Bougher N.L."/>
            <person name="Buchanan P."/>
            <person name="Buyck B."/>
            <person name="Bense V."/>
            <person name="Catcheside P."/>
            <person name="Chovatia M."/>
            <person name="Cooper J."/>
            <person name="Damon W."/>
            <person name="Desjardin D."/>
            <person name="Finy P."/>
            <person name="Geml J."/>
            <person name="Haridas S."/>
            <person name="Hughes K."/>
            <person name="Justo A."/>
            <person name="Karasinski D."/>
            <person name="Kautmanova I."/>
            <person name="Kiss B."/>
            <person name="Kocsube S."/>
            <person name="Kotiranta H."/>
            <person name="LaButti K.M."/>
            <person name="Lechner B.E."/>
            <person name="Liimatainen K."/>
            <person name="Lipzen A."/>
            <person name="Lukacs Z."/>
            <person name="Mihaltcheva S."/>
            <person name="Morgado L.N."/>
            <person name="Niskanen T."/>
            <person name="Noordeloos M.E."/>
            <person name="Ohm R.A."/>
            <person name="Ortiz-Santana B."/>
            <person name="Ovrebo C."/>
            <person name="Racz N."/>
            <person name="Riley R."/>
            <person name="Savchenko A."/>
            <person name="Shiryaev A."/>
            <person name="Soop K."/>
            <person name="Spirin V."/>
            <person name="Szebenyi C."/>
            <person name="Tomsovsky M."/>
            <person name="Tulloss R.E."/>
            <person name="Uehling J."/>
            <person name="Grigoriev I.V."/>
            <person name="Vagvolgyi C."/>
            <person name="Papp T."/>
            <person name="Martin F.M."/>
            <person name="Miettinen O."/>
            <person name="Hibbett D.S."/>
            <person name="Nagy L.G."/>
        </authorList>
    </citation>
    <scope>NUCLEOTIDE SEQUENCE [LARGE SCALE GENOMIC DNA]</scope>
    <source>
        <strain evidence="2 3">FP101781</strain>
    </source>
</reference>